<dbReference type="GO" id="GO:0005886">
    <property type="term" value="C:plasma membrane"/>
    <property type="evidence" value="ECO:0007669"/>
    <property type="project" value="TreeGrafter"/>
</dbReference>
<proteinExistence type="predicted"/>
<dbReference type="PANTHER" id="PTHR24369">
    <property type="entry name" value="ANTIGEN BSP, PUTATIVE-RELATED"/>
    <property type="match status" value="1"/>
</dbReference>
<evidence type="ECO:0000256" key="4">
    <source>
        <dbReference type="SAM" id="SignalP"/>
    </source>
</evidence>
<gene>
    <name evidence="5" type="ORF">ACAOBT_LOCUS25318</name>
</gene>
<keyword evidence="2 4" id="KW-0732">Signal</keyword>
<comment type="caution">
    <text evidence="5">The sequence shown here is derived from an EMBL/GenBank/DDBJ whole genome shotgun (WGS) entry which is preliminary data.</text>
</comment>
<dbReference type="Pfam" id="PF13855">
    <property type="entry name" value="LRR_8"/>
    <property type="match status" value="1"/>
</dbReference>
<dbReference type="OrthoDB" id="2013775at2759"/>
<dbReference type="EMBL" id="CAKOFQ010007388">
    <property type="protein sequence ID" value="CAH2000035.1"/>
    <property type="molecule type" value="Genomic_DNA"/>
</dbReference>
<evidence type="ECO:0000256" key="1">
    <source>
        <dbReference type="ARBA" id="ARBA00022614"/>
    </source>
</evidence>
<feature type="chain" id="PRO_5040505094" evidence="4">
    <location>
        <begin position="19"/>
        <end position="277"/>
    </location>
</feature>
<feature type="signal peptide" evidence="4">
    <location>
        <begin position="1"/>
        <end position="18"/>
    </location>
</feature>
<reference evidence="5" key="1">
    <citation type="submission" date="2022-03" db="EMBL/GenBank/DDBJ databases">
        <authorList>
            <person name="Sayadi A."/>
        </authorList>
    </citation>
    <scope>NUCLEOTIDE SEQUENCE</scope>
</reference>
<evidence type="ECO:0000313" key="6">
    <source>
        <dbReference type="Proteomes" id="UP001152888"/>
    </source>
</evidence>
<organism evidence="5 6">
    <name type="scientific">Acanthoscelides obtectus</name>
    <name type="common">Bean weevil</name>
    <name type="synonym">Bruchus obtectus</name>
    <dbReference type="NCBI Taxonomy" id="200917"/>
    <lineage>
        <taxon>Eukaryota</taxon>
        <taxon>Metazoa</taxon>
        <taxon>Ecdysozoa</taxon>
        <taxon>Arthropoda</taxon>
        <taxon>Hexapoda</taxon>
        <taxon>Insecta</taxon>
        <taxon>Pterygota</taxon>
        <taxon>Neoptera</taxon>
        <taxon>Endopterygota</taxon>
        <taxon>Coleoptera</taxon>
        <taxon>Polyphaga</taxon>
        <taxon>Cucujiformia</taxon>
        <taxon>Chrysomeloidea</taxon>
        <taxon>Chrysomelidae</taxon>
        <taxon>Bruchinae</taxon>
        <taxon>Bruchini</taxon>
        <taxon>Acanthoscelides</taxon>
    </lineage>
</organism>
<dbReference type="Gene3D" id="3.80.10.10">
    <property type="entry name" value="Ribonuclease Inhibitor"/>
    <property type="match status" value="1"/>
</dbReference>
<sequence>MKVLCFVLVVASLPVGELRETCDITACEALQQSQIELREFADYLEDQNTNSYLMKLERRLRSLEQPVWEISKANERWIDCGKGPCKCRPETKSVTCWQKDLQILPSDQTLPHDVISIDLGINKLTTLNKYAFRSMTHLAELDLFDNLLDHLPDNIFMELESLKYLRLHKNQIEEIHPDVLLYLRSLQTFDISDNLIKELPAKLFRGNSNLILLHLSRNKIRSIPETLFNGLMALEDLDLSNNDLQTIPKFALSDLKSLKRLYLTENNITLLPTDRIE</sequence>
<keyword evidence="6" id="KW-1185">Reference proteome</keyword>
<dbReference type="PROSITE" id="PS51450">
    <property type="entry name" value="LRR"/>
    <property type="match status" value="3"/>
</dbReference>
<name>A0A9P0PZM7_ACAOB</name>
<dbReference type="SUPFAM" id="SSF52058">
    <property type="entry name" value="L domain-like"/>
    <property type="match status" value="1"/>
</dbReference>
<keyword evidence="1" id="KW-0433">Leucine-rich repeat</keyword>
<evidence type="ECO:0000313" key="5">
    <source>
        <dbReference type="EMBL" id="CAH2000035.1"/>
    </source>
</evidence>
<dbReference type="InterPro" id="IPR050541">
    <property type="entry name" value="LRR_TM_domain-containing"/>
</dbReference>
<dbReference type="InterPro" id="IPR032675">
    <property type="entry name" value="LRR_dom_sf"/>
</dbReference>
<evidence type="ECO:0000256" key="2">
    <source>
        <dbReference type="ARBA" id="ARBA00022729"/>
    </source>
</evidence>
<dbReference type="Proteomes" id="UP001152888">
    <property type="component" value="Unassembled WGS sequence"/>
</dbReference>
<dbReference type="PANTHER" id="PTHR24369:SF210">
    <property type="entry name" value="CHAOPTIN-RELATED"/>
    <property type="match status" value="1"/>
</dbReference>
<keyword evidence="3" id="KW-0677">Repeat</keyword>
<dbReference type="AlphaFoldDB" id="A0A9P0PZM7"/>
<accession>A0A9P0PZM7</accession>
<dbReference type="SMART" id="SM00369">
    <property type="entry name" value="LRR_TYP"/>
    <property type="match status" value="6"/>
</dbReference>
<dbReference type="InterPro" id="IPR001611">
    <property type="entry name" value="Leu-rich_rpt"/>
</dbReference>
<protein>
    <submittedName>
        <fullName evidence="5">Uncharacterized protein</fullName>
    </submittedName>
</protein>
<evidence type="ECO:0000256" key="3">
    <source>
        <dbReference type="ARBA" id="ARBA00022737"/>
    </source>
</evidence>
<dbReference type="InterPro" id="IPR003591">
    <property type="entry name" value="Leu-rich_rpt_typical-subtyp"/>
</dbReference>